<evidence type="ECO:0000256" key="5">
    <source>
        <dbReference type="ARBA" id="ARBA00022741"/>
    </source>
</evidence>
<keyword evidence="5" id="KW-0547">Nucleotide-binding</keyword>
<evidence type="ECO:0000256" key="7">
    <source>
        <dbReference type="ARBA" id="ARBA00022989"/>
    </source>
</evidence>
<dbReference type="AlphaFoldDB" id="A0A2T1HP87"/>
<dbReference type="Gene3D" id="3.40.50.300">
    <property type="entry name" value="P-loop containing nucleotide triphosphate hydrolases"/>
    <property type="match status" value="1"/>
</dbReference>
<dbReference type="PROSITE" id="PS00211">
    <property type="entry name" value="ABC_TRANSPORTER_1"/>
    <property type="match status" value="1"/>
</dbReference>
<dbReference type="GO" id="GO:0016887">
    <property type="term" value="F:ATP hydrolysis activity"/>
    <property type="evidence" value="ECO:0007669"/>
    <property type="project" value="InterPro"/>
</dbReference>
<dbReference type="InterPro" id="IPR011527">
    <property type="entry name" value="ABC1_TM_dom"/>
</dbReference>
<reference evidence="14" key="1">
    <citation type="submission" date="2018-03" db="EMBL/GenBank/DDBJ databases">
        <authorList>
            <person name="Sun L."/>
            <person name="Liu H."/>
            <person name="Chen W."/>
            <person name="Huang K."/>
            <person name="Liu W."/>
            <person name="Gao X."/>
        </authorList>
    </citation>
    <scope>NUCLEOTIDE SEQUENCE [LARGE SCALE GENOMIC DNA]</scope>
    <source>
        <strain evidence="14">SH9</strain>
    </source>
</reference>
<feature type="transmembrane region" description="Helical" evidence="10">
    <location>
        <begin position="201"/>
        <end position="220"/>
    </location>
</feature>
<feature type="transmembrane region" description="Helical" evidence="10">
    <location>
        <begin position="116"/>
        <end position="136"/>
    </location>
</feature>
<dbReference type="InterPro" id="IPR036640">
    <property type="entry name" value="ABC1_TM_sf"/>
</dbReference>
<evidence type="ECO:0000313" key="14">
    <source>
        <dbReference type="Proteomes" id="UP000239772"/>
    </source>
</evidence>
<feature type="transmembrane region" description="Helical" evidence="10">
    <location>
        <begin position="72"/>
        <end position="96"/>
    </location>
</feature>
<feature type="domain" description="ABC transporter" evidence="11">
    <location>
        <begin position="414"/>
        <end position="635"/>
    </location>
</feature>
<dbReference type="PANTHER" id="PTHR11384">
    <property type="entry name" value="ATP-BINDING CASSETTE, SUB-FAMILY D MEMBER"/>
    <property type="match status" value="1"/>
</dbReference>
<dbReference type="GO" id="GO:0005886">
    <property type="term" value="C:plasma membrane"/>
    <property type="evidence" value="ECO:0007669"/>
    <property type="project" value="UniProtKB-SubCell"/>
</dbReference>
<feature type="compositionally biased region" description="Basic and acidic residues" evidence="9">
    <location>
        <begin position="29"/>
        <end position="45"/>
    </location>
</feature>
<dbReference type="SMART" id="SM00382">
    <property type="entry name" value="AAA"/>
    <property type="match status" value="1"/>
</dbReference>
<dbReference type="InterPro" id="IPR017871">
    <property type="entry name" value="ABC_transporter-like_CS"/>
</dbReference>
<dbReference type="InterPro" id="IPR050835">
    <property type="entry name" value="ABC_transporter_sub-D"/>
</dbReference>
<dbReference type="Proteomes" id="UP000239772">
    <property type="component" value="Unassembled WGS sequence"/>
</dbReference>
<sequence>MTIKDRHDIRAAPPLVSLNPTGDANPDGLRLEDPPAPERKPESKGRIPPSGMILELSILSGAMIKGKGGWPIIRLSAAILLILACNMVGQVRLNVWNGAFFDALEHRNGPDFITQFWNFFLIIGVLLSLVVAQTWFQELLKIRIRERMSHILLDSWLEPGRAYRLGFVGEKASAPDQRMQEDCRLFAEFTTELGVGLLQSAMLLLTFIAVLWSLSSYVVLKINGEDWRIPGYMVWVAVAYAGIGSTLTWLVGRPLIRLNTQRYSHEAGLRFALVRVNDNAEGIALYKGERDERQNLEAMLQHVLKATRKLSGALARLTWITSGYGWVAIVVPIIAAAPGYFSQRLTFGELMMVVGAFTQVQSALRYFVDNFPKIADWRSAVFRVSMFRRAISELEQEGAKFEQIAVEPHPEQKLSFENLVISLIDGQTVIEQATAEVGVGERVLITGASGSGKSTLFRAIAGLWPWGRGAIRTPPLEQQMFMPQRPYLPLGNLRAAICYPGHPSEFSDEVIGFALQRCGLTEFETQLDADLLWDKRLSLGQQQRVAFARLLLHKPLWVFMDEATSALDDEAQSSLLSLFENELAGTTVLSIAHRQGVEAFHTRTLRLIRTEEGTRLFGRRSVVKDGRRAIVRRLLDQLSWFGSVQG</sequence>
<dbReference type="OrthoDB" id="9810134at2"/>
<evidence type="ECO:0000256" key="9">
    <source>
        <dbReference type="SAM" id="MobiDB-lite"/>
    </source>
</evidence>
<dbReference type="CDD" id="cd03223">
    <property type="entry name" value="ABCD_peroxisomal_ALDP"/>
    <property type="match status" value="1"/>
</dbReference>
<evidence type="ECO:0000256" key="6">
    <source>
        <dbReference type="ARBA" id="ARBA00022840"/>
    </source>
</evidence>
<feature type="transmembrane region" description="Helical" evidence="10">
    <location>
        <begin position="317"/>
        <end position="341"/>
    </location>
</feature>
<evidence type="ECO:0000313" key="13">
    <source>
        <dbReference type="EMBL" id="PSC03472.1"/>
    </source>
</evidence>
<dbReference type="RefSeq" id="WP_106338794.1">
    <property type="nucleotide sequence ID" value="NZ_PVZS01000025.1"/>
</dbReference>
<dbReference type="SUPFAM" id="SSF52540">
    <property type="entry name" value="P-loop containing nucleoside triphosphate hydrolases"/>
    <property type="match status" value="1"/>
</dbReference>
<keyword evidence="6" id="KW-0067">ATP-binding</keyword>
<keyword evidence="3" id="KW-0813">Transport</keyword>
<keyword evidence="14" id="KW-1185">Reference proteome</keyword>
<feature type="transmembrane region" description="Helical" evidence="10">
    <location>
        <begin position="232"/>
        <end position="252"/>
    </location>
</feature>
<dbReference type="Pfam" id="PF00005">
    <property type="entry name" value="ABC_tran"/>
    <property type="match status" value="1"/>
</dbReference>
<evidence type="ECO:0000256" key="2">
    <source>
        <dbReference type="ARBA" id="ARBA00005417"/>
    </source>
</evidence>
<accession>A0A2T1HP87</accession>
<protein>
    <submittedName>
        <fullName evidence="13">Glycosyl transferase family 1</fullName>
    </submittedName>
</protein>
<dbReference type="GO" id="GO:0016740">
    <property type="term" value="F:transferase activity"/>
    <property type="evidence" value="ECO:0007669"/>
    <property type="project" value="UniProtKB-KW"/>
</dbReference>
<keyword evidence="8 10" id="KW-0472">Membrane</keyword>
<keyword evidence="7 10" id="KW-1133">Transmembrane helix</keyword>
<evidence type="ECO:0000256" key="4">
    <source>
        <dbReference type="ARBA" id="ARBA00022692"/>
    </source>
</evidence>
<keyword evidence="4 10" id="KW-0812">Transmembrane</keyword>
<evidence type="ECO:0000259" key="12">
    <source>
        <dbReference type="PROSITE" id="PS50929"/>
    </source>
</evidence>
<dbReference type="PROSITE" id="PS50929">
    <property type="entry name" value="ABC_TM1F"/>
    <property type="match status" value="1"/>
</dbReference>
<dbReference type="SUPFAM" id="SSF90123">
    <property type="entry name" value="ABC transporter transmembrane region"/>
    <property type="match status" value="1"/>
</dbReference>
<evidence type="ECO:0000256" key="8">
    <source>
        <dbReference type="ARBA" id="ARBA00023136"/>
    </source>
</evidence>
<dbReference type="PROSITE" id="PS50893">
    <property type="entry name" value="ABC_TRANSPORTER_2"/>
    <property type="match status" value="1"/>
</dbReference>
<evidence type="ECO:0000256" key="3">
    <source>
        <dbReference type="ARBA" id="ARBA00022448"/>
    </source>
</evidence>
<evidence type="ECO:0000259" key="11">
    <source>
        <dbReference type="PROSITE" id="PS50893"/>
    </source>
</evidence>
<dbReference type="InterPro" id="IPR003439">
    <property type="entry name" value="ABC_transporter-like_ATP-bd"/>
</dbReference>
<evidence type="ECO:0000256" key="1">
    <source>
        <dbReference type="ARBA" id="ARBA00004651"/>
    </source>
</evidence>
<comment type="subcellular location">
    <subcellularLocation>
        <location evidence="1">Cell membrane</location>
        <topology evidence="1">Multi-pass membrane protein</topology>
    </subcellularLocation>
</comment>
<dbReference type="InterPro" id="IPR003593">
    <property type="entry name" value="AAA+_ATPase"/>
</dbReference>
<name>A0A2T1HP87_9HYPH</name>
<keyword evidence="13" id="KW-0808">Transferase</keyword>
<dbReference type="Gene3D" id="1.20.1560.10">
    <property type="entry name" value="ABC transporter type 1, transmembrane domain"/>
    <property type="match status" value="1"/>
</dbReference>
<evidence type="ECO:0000256" key="10">
    <source>
        <dbReference type="SAM" id="Phobius"/>
    </source>
</evidence>
<proteinExistence type="inferred from homology"/>
<dbReference type="PANTHER" id="PTHR11384:SF59">
    <property type="entry name" value="LYSOSOMAL COBALAMIN TRANSPORTER ABCD4"/>
    <property type="match status" value="1"/>
</dbReference>
<comment type="caution">
    <text evidence="13">The sequence shown here is derived from an EMBL/GenBank/DDBJ whole genome shotgun (WGS) entry which is preliminary data.</text>
</comment>
<comment type="similarity">
    <text evidence="2">Belongs to the ABC transporter superfamily.</text>
</comment>
<organism evidence="13 14">
    <name type="scientific">Alsobacter soli</name>
    <dbReference type="NCBI Taxonomy" id="2109933"/>
    <lineage>
        <taxon>Bacteria</taxon>
        <taxon>Pseudomonadati</taxon>
        <taxon>Pseudomonadota</taxon>
        <taxon>Alphaproteobacteria</taxon>
        <taxon>Hyphomicrobiales</taxon>
        <taxon>Alsobacteraceae</taxon>
        <taxon>Alsobacter</taxon>
    </lineage>
</organism>
<dbReference type="Pfam" id="PF06472">
    <property type="entry name" value="ABC_membrane_2"/>
    <property type="match status" value="1"/>
</dbReference>
<feature type="region of interest" description="Disordered" evidence="9">
    <location>
        <begin position="1"/>
        <end position="48"/>
    </location>
</feature>
<gene>
    <name evidence="13" type="ORF">SLNSH_18985</name>
</gene>
<dbReference type="GO" id="GO:0005524">
    <property type="term" value="F:ATP binding"/>
    <property type="evidence" value="ECO:0007669"/>
    <property type="project" value="UniProtKB-KW"/>
</dbReference>
<feature type="compositionally biased region" description="Basic and acidic residues" evidence="9">
    <location>
        <begin position="1"/>
        <end position="10"/>
    </location>
</feature>
<dbReference type="EMBL" id="PVZS01000025">
    <property type="protein sequence ID" value="PSC03472.1"/>
    <property type="molecule type" value="Genomic_DNA"/>
</dbReference>
<dbReference type="InterPro" id="IPR027417">
    <property type="entry name" value="P-loop_NTPase"/>
</dbReference>
<dbReference type="GO" id="GO:0140359">
    <property type="term" value="F:ABC-type transporter activity"/>
    <property type="evidence" value="ECO:0007669"/>
    <property type="project" value="InterPro"/>
</dbReference>
<feature type="domain" description="ABC transmembrane type-1" evidence="12">
    <location>
        <begin position="77"/>
        <end position="376"/>
    </location>
</feature>